<sequence>MATLLDPIIGFRIDGRRSNELRKIQCEVGVFAQADGSAILSQGNTKVVATVYGPHENRGGRSKSLHDKAVINCQYSVATFSGTERKSRPHGDWKTIEITAHLKQTFEAVIQTEKYPKSQIDIYVEVLQSDGSNFCACVNAATLAIIDAGIPIKDYVCACSVALIRDSPLIDINHLEETSGAPHFTLALLPNYDQIVLLEHASRMHVDYLDKMIESSMVGCKDIYAVLNKYIKSRVGTISKNFSNLI</sequence>
<comment type="caution">
    <text evidence="11">The sequence shown here is derived from an EMBL/GenBank/DDBJ whole genome shotgun (WGS) entry which is preliminary data.</text>
</comment>
<dbReference type="Proteomes" id="UP000276133">
    <property type="component" value="Unassembled WGS sequence"/>
</dbReference>
<keyword evidence="4" id="KW-0963">Cytoplasm</keyword>
<dbReference type="GO" id="GO:0000177">
    <property type="term" value="C:cytoplasmic exosome (RNase complex)"/>
    <property type="evidence" value="ECO:0007669"/>
    <property type="project" value="TreeGrafter"/>
</dbReference>
<evidence type="ECO:0000256" key="8">
    <source>
        <dbReference type="ARBA" id="ARBA00073078"/>
    </source>
</evidence>
<dbReference type="AlphaFoldDB" id="A0A3M7QXA2"/>
<proteinExistence type="inferred from homology"/>
<reference evidence="11 12" key="1">
    <citation type="journal article" date="2018" name="Sci. Rep.">
        <title>Genomic signatures of local adaptation to the degree of environmental predictability in rotifers.</title>
        <authorList>
            <person name="Franch-Gras L."/>
            <person name="Hahn C."/>
            <person name="Garcia-Roger E.M."/>
            <person name="Carmona M.J."/>
            <person name="Serra M."/>
            <person name="Gomez A."/>
        </authorList>
    </citation>
    <scope>NUCLEOTIDE SEQUENCE [LARGE SCALE GENOMIC DNA]</scope>
    <source>
        <strain evidence="11">HYR1</strain>
    </source>
</reference>
<feature type="domain" description="Exoribonuclease phosphorolytic" evidence="10">
    <location>
        <begin position="154"/>
        <end position="216"/>
    </location>
</feature>
<dbReference type="InterPro" id="IPR001247">
    <property type="entry name" value="ExoRNase_PH_dom1"/>
</dbReference>
<keyword evidence="5" id="KW-0271">Exosome</keyword>
<evidence type="ECO:0000313" key="11">
    <source>
        <dbReference type="EMBL" id="RNA15618.1"/>
    </source>
</evidence>
<comment type="similarity">
    <text evidence="3">Belongs to the RNase PH family.</text>
</comment>
<dbReference type="STRING" id="10195.A0A3M7QXA2"/>
<dbReference type="Pfam" id="PF01138">
    <property type="entry name" value="RNase_PH"/>
    <property type="match status" value="1"/>
</dbReference>
<evidence type="ECO:0000256" key="2">
    <source>
        <dbReference type="ARBA" id="ARBA00004604"/>
    </source>
</evidence>
<dbReference type="InterPro" id="IPR015847">
    <property type="entry name" value="ExoRNase_PH_dom2"/>
</dbReference>
<dbReference type="CDD" id="cd11370">
    <property type="entry name" value="RNase_PH_RRP41"/>
    <property type="match status" value="1"/>
</dbReference>
<evidence type="ECO:0000256" key="7">
    <source>
        <dbReference type="ARBA" id="ARBA00062379"/>
    </source>
</evidence>
<dbReference type="SUPFAM" id="SSF54211">
    <property type="entry name" value="Ribosomal protein S5 domain 2-like"/>
    <property type="match status" value="1"/>
</dbReference>
<evidence type="ECO:0000256" key="1">
    <source>
        <dbReference type="ARBA" id="ARBA00004496"/>
    </source>
</evidence>
<comment type="function">
    <text evidence="6">Non-catalytic component of the RNA exosome complex which has 3'-&gt;5' exoribonuclease activity and participates in a multitude of cellular RNA processing and degradation events.</text>
</comment>
<evidence type="ECO:0000256" key="6">
    <source>
        <dbReference type="ARBA" id="ARBA00058393"/>
    </source>
</evidence>
<dbReference type="InterPro" id="IPR050080">
    <property type="entry name" value="RNase_PH"/>
</dbReference>
<dbReference type="FunFam" id="3.30.230.70:FF:000004">
    <property type="entry name" value="Exosome complex component Rrp41"/>
    <property type="match status" value="1"/>
</dbReference>
<evidence type="ECO:0000256" key="3">
    <source>
        <dbReference type="ARBA" id="ARBA00006678"/>
    </source>
</evidence>
<dbReference type="GO" id="GO:0005730">
    <property type="term" value="C:nucleolus"/>
    <property type="evidence" value="ECO:0007669"/>
    <property type="project" value="UniProtKB-SubCell"/>
</dbReference>
<evidence type="ECO:0000256" key="4">
    <source>
        <dbReference type="ARBA" id="ARBA00022490"/>
    </source>
</evidence>
<name>A0A3M7QXA2_BRAPC</name>
<comment type="subunit">
    <text evidence="7">Component of the RNA exosome complex.</text>
</comment>
<dbReference type="InterPro" id="IPR020568">
    <property type="entry name" value="Ribosomal_Su5_D2-typ_SF"/>
</dbReference>
<dbReference type="Gene3D" id="3.30.230.70">
    <property type="entry name" value="GHMP Kinase, N-terminal domain"/>
    <property type="match status" value="1"/>
</dbReference>
<evidence type="ECO:0000256" key="5">
    <source>
        <dbReference type="ARBA" id="ARBA00022835"/>
    </source>
</evidence>
<dbReference type="GO" id="GO:0016075">
    <property type="term" value="P:rRNA catabolic process"/>
    <property type="evidence" value="ECO:0007669"/>
    <property type="project" value="TreeGrafter"/>
</dbReference>
<protein>
    <recommendedName>
        <fullName evidence="8">Putative exosome complex component RRP41</fullName>
    </recommendedName>
</protein>
<dbReference type="EMBL" id="REGN01004917">
    <property type="protein sequence ID" value="RNA15618.1"/>
    <property type="molecule type" value="Genomic_DNA"/>
</dbReference>
<feature type="domain" description="Exoribonuclease phosphorolytic" evidence="9">
    <location>
        <begin position="20"/>
        <end position="151"/>
    </location>
</feature>
<dbReference type="GO" id="GO:0003723">
    <property type="term" value="F:RNA binding"/>
    <property type="evidence" value="ECO:0007669"/>
    <property type="project" value="TreeGrafter"/>
</dbReference>
<dbReference type="OrthoDB" id="27298at2759"/>
<dbReference type="GO" id="GO:0071028">
    <property type="term" value="P:nuclear mRNA surveillance"/>
    <property type="evidence" value="ECO:0007669"/>
    <property type="project" value="TreeGrafter"/>
</dbReference>
<evidence type="ECO:0000313" key="12">
    <source>
        <dbReference type="Proteomes" id="UP000276133"/>
    </source>
</evidence>
<evidence type="ECO:0000259" key="10">
    <source>
        <dbReference type="Pfam" id="PF03725"/>
    </source>
</evidence>
<evidence type="ECO:0000259" key="9">
    <source>
        <dbReference type="Pfam" id="PF01138"/>
    </source>
</evidence>
<dbReference type="GO" id="GO:0034475">
    <property type="term" value="P:U4 snRNA 3'-end processing"/>
    <property type="evidence" value="ECO:0007669"/>
    <property type="project" value="TreeGrafter"/>
</dbReference>
<dbReference type="InterPro" id="IPR027408">
    <property type="entry name" value="PNPase/RNase_PH_dom_sf"/>
</dbReference>
<accession>A0A3M7QXA2</accession>
<keyword evidence="12" id="KW-1185">Reference proteome</keyword>
<dbReference type="GO" id="GO:0071051">
    <property type="term" value="P:poly(A)-dependent snoRNA 3'-end processing"/>
    <property type="evidence" value="ECO:0007669"/>
    <property type="project" value="TreeGrafter"/>
</dbReference>
<organism evidence="11 12">
    <name type="scientific">Brachionus plicatilis</name>
    <name type="common">Marine rotifer</name>
    <name type="synonym">Brachionus muelleri</name>
    <dbReference type="NCBI Taxonomy" id="10195"/>
    <lineage>
        <taxon>Eukaryota</taxon>
        <taxon>Metazoa</taxon>
        <taxon>Spiralia</taxon>
        <taxon>Gnathifera</taxon>
        <taxon>Rotifera</taxon>
        <taxon>Eurotatoria</taxon>
        <taxon>Monogononta</taxon>
        <taxon>Pseudotrocha</taxon>
        <taxon>Ploima</taxon>
        <taxon>Brachionidae</taxon>
        <taxon>Brachionus</taxon>
    </lineage>
</organism>
<comment type="subcellular location">
    <subcellularLocation>
        <location evidence="1">Cytoplasm</location>
    </subcellularLocation>
    <subcellularLocation>
        <location evidence="2">Nucleus</location>
        <location evidence="2">Nucleolus</location>
    </subcellularLocation>
</comment>
<dbReference type="PANTHER" id="PTHR11953">
    <property type="entry name" value="EXOSOME COMPLEX COMPONENT"/>
    <property type="match status" value="1"/>
</dbReference>
<dbReference type="SUPFAM" id="SSF55666">
    <property type="entry name" value="Ribonuclease PH domain 2-like"/>
    <property type="match status" value="1"/>
</dbReference>
<gene>
    <name evidence="11" type="ORF">BpHYR1_018228</name>
</gene>
<dbReference type="Pfam" id="PF03725">
    <property type="entry name" value="RNase_PH_C"/>
    <property type="match status" value="1"/>
</dbReference>
<dbReference type="InterPro" id="IPR036345">
    <property type="entry name" value="ExoRNase_PH_dom2_sf"/>
</dbReference>
<dbReference type="GO" id="GO:0000176">
    <property type="term" value="C:nuclear exosome (RNase complex)"/>
    <property type="evidence" value="ECO:0007669"/>
    <property type="project" value="TreeGrafter"/>
</dbReference>
<dbReference type="PANTHER" id="PTHR11953:SF0">
    <property type="entry name" value="EXOSOME COMPLEX COMPONENT RRP41"/>
    <property type="match status" value="1"/>
</dbReference>